<evidence type="ECO:0000313" key="4">
    <source>
        <dbReference type="Proteomes" id="UP000694255"/>
    </source>
</evidence>
<evidence type="ECO:0000256" key="1">
    <source>
        <dbReference type="ARBA" id="ARBA00023065"/>
    </source>
</evidence>
<name>A0A8J5QI57_9ASCO</name>
<feature type="transmembrane region" description="Helical" evidence="2">
    <location>
        <begin position="251"/>
        <end position="275"/>
    </location>
</feature>
<feature type="transmembrane region" description="Helical" evidence="2">
    <location>
        <begin position="295"/>
        <end position="319"/>
    </location>
</feature>
<dbReference type="GO" id="GO:0005794">
    <property type="term" value="C:Golgi apparatus"/>
    <property type="evidence" value="ECO:0007669"/>
    <property type="project" value="TreeGrafter"/>
</dbReference>
<dbReference type="GeneID" id="73467131"/>
<feature type="transmembrane region" description="Helical" evidence="2">
    <location>
        <begin position="221"/>
        <end position="239"/>
    </location>
</feature>
<dbReference type="OrthoDB" id="44789at2759"/>
<dbReference type="EMBL" id="JAGSYN010000043">
    <property type="protein sequence ID" value="KAG7666074.1"/>
    <property type="molecule type" value="Genomic_DNA"/>
</dbReference>
<evidence type="ECO:0000256" key="2">
    <source>
        <dbReference type="SAM" id="Phobius"/>
    </source>
</evidence>
<comment type="caution">
    <text evidence="3">The sequence shown here is derived from an EMBL/GenBank/DDBJ whole genome shotgun (WGS) entry which is preliminary data.</text>
</comment>
<dbReference type="Proteomes" id="UP000694255">
    <property type="component" value="Unassembled WGS sequence"/>
</dbReference>
<keyword evidence="1" id="KW-0813">Transport</keyword>
<keyword evidence="2" id="KW-0472">Membrane</keyword>
<proteinExistence type="predicted"/>
<dbReference type="GO" id="GO:0005247">
    <property type="term" value="F:voltage-gated chloride channel activity"/>
    <property type="evidence" value="ECO:0007669"/>
    <property type="project" value="TreeGrafter"/>
</dbReference>
<keyword evidence="1" id="KW-0406">Ion transport</keyword>
<dbReference type="Pfam" id="PF00654">
    <property type="entry name" value="Voltage_CLC"/>
    <property type="match status" value="2"/>
</dbReference>
<organism evidence="3 4">
    <name type="scientific">[Candida] subhashii</name>
    <dbReference type="NCBI Taxonomy" id="561895"/>
    <lineage>
        <taxon>Eukaryota</taxon>
        <taxon>Fungi</taxon>
        <taxon>Dikarya</taxon>
        <taxon>Ascomycota</taxon>
        <taxon>Saccharomycotina</taxon>
        <taxon>Pichiomycetes</taxon>
        <taxon>Debaryomycetaceae</taxon>
        <taxon>Spathaspora</taxon>
    </lineage>
</organism>
<sequence>MIPFPTSSGPEVTYSIDDDIPVLRYTNLNPPTNAATPKVVSKTYEQHTYIDWNHETLAIPHHSSSYISRKWLSIGISAILVGYATAAIQLISVTLNDFKKGLCLSDSDKWSLLNPYSTCPSNDWYEWSRFFFDSKNELVNWLFNFPIYLGIAILWSAIALHITINRDHLIKQSGIPEIKLIISGLNFNVNQYLGLKTLFYKVTGLMLVVSSGLWLGKEGPLVHVSCCIFNVVYSLLMQRSGRVNEAVRREILSAATATGISVAFDSPIGGVLFVLENGRNFLEQDLFQVSFGNFSWLFLEIVPFIVLGVLGGIYGFLLIKFNTYYTDVKFRRTIRNRICELFQVQQKWGKYLEIVAVIVVTTLLNFPFSISKLPLRAYLKLLFKDCAKESASDLNSDDFLCSGAHLVTLFKLLFILIQGFFLTAYSYGLDIPGGILLPSLVLGATAGRSLGIISQSLQAAVNWDSLATCTEKSCLVSPSSYAVVGAAAFMTGITKLTMCVVVIIFEMTGAVTYVLPIMCAVMISKFVSDWLCPVNIYDNWLQNSFNQGDNVEYSKGFSNEGKGSGLVSFSTLSTTIKTKLPDIAVKDLMIPLKSTKCLCLIPKEENNTINSLYSLINNDNHEGYPLIVNYESPIYIGYVSKIEVMKRISQLDDDPNSVVSFQVENLPNSILSMQLHYERNFVNAGLIQLELCVEKPIIIANESAPAVLISEEFEKLFLNYLVITEKDNHGEHLMCGFIDRFILASLISDEFKELRGSQFDYISGYEQGNNDSNEHLSLSNLRMNRKSIELIT</sequence>
<dbReference type="GO" id="GO:0005769">
    <property type="term" value="C:early endosome"/>
    <property type="evidence" value="ECO:0007669"/>
    <property type="project" value="TreeGrafter"/>
</dbReference>
<dbReference type="AlphaFoldDB" id="A0A8J5QI57"/>
<feature type="transmembrane region" description="Helical" evidence="2">
    <location>
        <begin position="510"/>
        <end position="527"/>
    </location>
</feature>
<dbReference type="InterPro" id="IPR001807">
    <property type="entry name" value="ClC"/>
</dbReference>
<dbReference type="GO" id="GO:0005886">
    <property type="term" value="C:plasma membrane"/>
    <property type="evidence" value="ECO:0007669"/>
    <property type="project" value="TreeGrafter"/>
</dbReference>
<reference evidence="3 4" key="1">
    <citation type="journal article" date="2021" name="DNA Res.">
        <title>Genome analysis of Candida subhashii reveals its hybrid nature and dual mitochondrial genome conformations.</title>
        <authorList>
            <person name="Mixao V."/>
            <person name="Hegedusova E."/>
            <person name="Saus E."/>
            <person name="Pryszcz L.P."/>
            <person name="Cillingova A."/>
            <person name="Nosek J."/>
            <person name="Gabaldon T."/>
        </authorList>
    </citation>
    <scope>NUCLEOTIDE SEQUENCE [LARGE SCALE GENOMIC DNA]</scope>
    <source>
        <strain evidence="3 4">CBS 10753</strain>
    </source>
</reference>
<dbReference type="PANTHER" id="PTHR45711">
    <property type="entry name" value="CHLORIDE CHANNEL PROTEIN"/>
    <property type="match status" value="1"/>
</dbReference>
<keyword evidence="2" id="KW-0812">Transmembrane</keyword>
<keyword evidence="4" id="KW-1185">Reference proteome</keyword>
<gene>
    <name evidence="3" type="ORF">J8A68_000330</name>
</gene>
<protein>
    <submittedName>
        <fullName evidence="3">GEF2</fullName>
    </submittedName>
</protein>
<dbReference type="RefSeq" id="XP_049266306.1">
    <property type="nucleotide sequence ID" value="XM_049407169.1"/>
</dbReference>
<feature type="transmembrane region" description="Helical" evidence="2">
    <location>
        <begin position="141"/>
        <end position="164"/>
    </location>
</feature>
<keyword evidence="2" id="KW-1133">Transmembrane helix</keyword>
<dbReference type="PANTHER" id="PTHR45711:SF6">
    <property type="entry name" value="CHLORIDE CHANNEL PROTEIN"/>
    <property type="match status" value="1"/>
</dbReference>
<feature type="transmembrane region" description="Helical" evidence="2">
    <location>
        <begin position="71"/>
        <end position="91"/>
    </location>
</feature>
<feature type="transmembrane region" description="Helical" evidence="2">
    <location>
        <begin position="404"/>
        <end position="428"/>
    </location>
</feature>
<feature type="transmembrane region" description="Helical" evidence="2">
    <location>
        <begin position="351"/>
        <end position="370"/>
    </location>
</feature>
<evidence type="ECO:0000313" key="3">
    <source>
        <dbReference type="EMBL" id="KAG7666074.1"/>
    </source>
</evidence>
<feature type="transmembrane region" description="Helical" evidence="2">
    <location>
        <begin position="198"/>
        <end position="215"/>
    </location>
</feature>
<accession>A0A8J5QI57</accession>